<sequence length="244" mass="26524">MEDVTLTASRNFVKHLKENAYPGRGLVIGRSSLKDAWLMIYWLMGRSAHSRNRRLVAQGSVLRTEPIDISLVEDPSLIIYEAMLELPGIYLISNGDQTQTLYQALKAGKTFDDALAQRAHEPDAPHYTPRISGMLSLQNGQGTATLSILKANPINPEFTDRNTFRPALAQGGLGVGLTTYQGDGNPLPGFQGEPLLLPCSGSAEEVLHTYWEALNAENRIALAVKEIPASGGPGNIVIKNRFGS</sequence>
<dbReference type="InterPro" id="IPR020600">
    <property type="entry name" value="IMP_cyclohydrolase-like"/>
</dbReference>
<protein>
    <submittedName>
        <fullName evidence="2">Inosine monophosphate cyclohydrolase</fullName>
    </submittedName>
</protein>
<dbReference type="GO" id="GO:0003937">
    <property type="term" value="F:IMP cyclohydrolase activity"/>
    <property type="evidence" value="ECO:0007669"/>
    <property type="project" value="InterPro"/>
</dbReference>
<dbReference type="EMBL" id="CP035758">
    <property type="protein sequence ID" value="QBD78352.1"/>
    <property type="molecule type" value="Genomic_DNA"/>
</dbReference>
<dbReference type="InterPro" id="IPR036795">
    <property type="entry name" value="IMP_cyclohydrolase-like_sf"/>
</dbReference>
<gene>
    <name evidence="2" type="ORF">EPA93_21060</name>
</gene>
<organism evidence="2 3">
    <name type="scientific">Ktedonosporobacter rubrisoli</name>
    <dbReference type="NCBI Taxonomy" id="2509675"/>
    <lineage>
        <taxon>Bacteria</taxon>
        <taxon>Bacillati</taxon>
        <taxon>Chloroflexota</taxon>
        <taxon>Ktedonobacteria</taxon>
        <taxon>Ktedonobacterales</taxon>
        <taxon>Ktedonosporobacteraceae</taxon>
        <taxon>Ktedonosporobacter</taxon>
    </lineage>
</organism>
<dbReference type="Gene3D" id="3.60.20.20">
    <property type="entry name" value="Inosine monophosphate cyclohydrolase-like"/>
    <property type="match status" value="1"/>
</dbReference>
<proteinExistence type="predicted"/>
<evidence type="ECO:0000313" key="2">
    <source>
        <dbReference type="EMBL" id="QBD78352.1"/>
    </source>
</evidence>
<dbReference type="Proteomes" id="UP000290365">
    <property type="component" value="Chromosome"/>
</dbReference>
<reference evidence="2 3" key="1">
    <citation type="submission" date="2019-01" db="EMBL/GenBank/DDBJ databases">
        <title>Ktedonosporobacter rubrisoli SCAWS-G2.</title>
        <authorList>
            <person name="Huang Y."/>
            <person name="Yan B."/>
        </authorList>
    </citation>
    <scope>NUCLEOTIDE SEQUENCE [LARGE SCALE GENOMIC DNA]</scope>
    <source>
        <strain evidence="2 3">SCAWS-G2</strain>
    </source>
</reference>
<feature type="domain" description="Inosine monophosphate cyclohydrolase-like" evidence="1">
    <location>
        <begin position="21"/>
        <end position="225"/>
    </location>
</feature>
<dbReference type="OrthoDB" id="2676808at2"/>
<dbReference type="SUPFAM" id="SSF75569">
    <property type="entry name" value="Archaeal IMP cyclohydrolase PurO"/>
    <property type="match status" value="1"/>
</dbReference>
<keyword evidence="2" id="KW-0378">Hydrolase</keyword>
<evidence type="ECO:0000259" key="1">
    <source>
        <dbReference type="Pfam" id="PF07826"/>
    </source>
</evidence>
<evidence type="ECO:0000313" key="3">
    <source>
        <dbReference type="Proteomes" id="UP000290365"/>
    </source>
</evidence>
<name>A0A4P6JSX8_KTERU</name>
<dbReference type="Pfam" id="PF07826">
    <property type="entry name" value="IMP_cyclohyd"/>
    <property type="match status" value="1"/>
</dbReference>
<dbReference type="RefSeq" id="WP_129889405.1">
    <property type="nucleotide sequence ID" value="NZ_CP035758.1"/>
</dbReference>
<dbReference type="KEGG" id="kbs:EPA93_21060"/>
<dbReference type="GO" id="GO:0006188">
    <property type="term" value="P:IMP biosynthetic process"/>
    <property type="evidence" value="ECO:0007669"/>
    <property type="project" value="InterPro"/>
</dbReference>
<keyword evidence="3" id="KW-1185">Reference proteome</keyword>
<dbReference type="AlphaFoldDB" id="A0A4P6JSX8"/>
<accession>A0A4P6JSX8</accession>